<comment type="caution">
    <text evidence="2">The sequence shown here is derived from an EMBL/GenBank/DDBJ whole genome shotgun (WGS) entry which is preliminary data.</text>
</comment>
<accession>A0A3P3R696</accession>
<organism evidence="2 3">
    <name type="scientific">Halocatena pleomorpha</name>
    <dbReference type="NCBI Taxonomy" id="1785090"/>
    <lineage>
        <taxon>Archaea</taxon>
        <taxon>Methanobacteriati</taxon>
        <taxon>Methanobacteriota</taxon>
        <taxon>Stenosarchaea group</taxon>
        <taxon>Halobacteria</taxon>
        <taxon>Halobacteriales</taxon>
        <taxon>Natronomonadaceae</taxon>
        <taxon>Halocatena</taxon>
    </lineage>
</organism>
<name>A0A3P3R696_9EURY</name>
<keyword evidence="1" id="KW-1133">Transmembrane helix</keyword>
<feature type="transmembrane region" description="Helical" evidence="1">
    <location>
        <begin position="6"/>
        <end position="26"/>
    </location>
</feature>
<proteinExistence type="predicted"/>
<evidence type="ECO:0000313" key="3">
    <source>
        <dbReference type="Proteomes" id="UP000282322"/>
    </source>
</evidence>
<sequence>MAKIGGLLMIGILFYAVWIGVSYWVSQDAKRRGSRHHLAWGIGVFLIGLTGLILYLVVRGDMNQGSSAY</sequence>
<dbReference type="EMBL" id="RRCH01000036">
    <property type="protein sequence ID" value="RRJ28498.1"/>
    <property type="molecule type" value="Genomic_DNA"/>
</dbReference>
<keyword evidence="1" id="KW-0472">Membrane</keyword>
<dbReference type="RefSeq" id="WP_124956304.1">
    <property type="nucleotide sequence ID" value="NZ_RRCH01000036.1"/>
</dbReference>
<evidence type="ECO:0000256" key="1">
    <source>
        <dbReference type="SAM" id="Phobius"/>
    </source>
</evidence>
<feature type="transmembrane region" description="Helical" evidence="1">
    <location>
        <begin position="38"/>
        <end position="58"/>
    </location>
</feature>
<keyword evidence="3" id="KW-1185">Reference proteome</keyword>
<keyword evidence="1" id="KW-0812">Transmembrane</keyword>
<dbReference type="OrthoDB" id="248255at2157"/>
<dbReference type="AlphaFoldDB" id="A0A3P3R696"/>
<dbReference type="Proteomes" id="UP000282322">
    <property type="component" value="Unassembled WGS sequence"/>
</dbReference>
<reference evidence="2 3" key="1">
    <citation type="submission" date="2018-11" db="EMBL/GenBank/DDBJ databases">
        <title>Taxonoimc description of Halomarina strain SPP-AMP-1.</title>
        <authorList>
            <person name="Pal Y."/>
            <person name="Srinivasana K."/>
            <person name="Verma A."/>
            <person name="Kumar P."/>
        </authorList>
    </citation>
    <scope>NUCLEOTIDE SEQUENCE [LARGE SCALE GENOMIC DNA]</scope>
    <source>
        <strain evidence="2 3">SPP-AMP-1</strain>
    </source>
</reference>
<gene>
    <name evidence="2" type="ORF">EIK79_15495</name>
</gene>
<evidence type="ECO:0000313" key="2">
    <source>
        <dbReference type="EMBL" id="RRJ28498.1"/>
    </source>
</evidence>
<protein>
    <submittedName>
        <fullName evidence="2">Uncharacterized protein</fullName>
    </submittedName>
</protein>